<gene>
    <name evidence="6" type="ORF">SO802_025355</name>
</gene>
<dbReference type="Pfam" id="PF14111">
    <property type="entry name" value="DUF4283"/>
    <property type="match status" value="1"/>
</dbReference>
<name>A0AAW2BZU4_9ROSI</name>
<dbReference type="InterPro" id="IPR002156">
    <property type="entry name" value="RNaseH_domain"/>
</dbReference>
<evidence type="ECO:0000256" key="1">
    <source>
        <dbReference type="SAM" id="MobiDB-lite"/>
    </source>
</evidence>
<dbReference type="Pfam" id="PF00078">
    <property type="entry name" value="RVT_1"/>
    <property type="match status" value="1"/>
</dbReference>
<dbReference type="Gene3D" id="3.60.10.10">
    <property type="entry name" value="Endonuclease/exonuclease/phosphatase"/>
    <property type="match status" value="1"/>
</dbReference>
<feature type="region of interest" description="Disordered" evidence="1">
    <location>
        <begin position="318"/>
        <end position="337"/>
    </location>
</feature>
<evidence type="ECO:0000259" key="2">
    <source>
        <dbReference type="Pfam" id="PF00078"/>
    </source>
</evidence>
<evidence type="ECO:0000259" key="5">
    <source>
        <dbReference type="Pfam" id="PF14111"/>
    </source>
</evidence>
<organism evidence="6 7">
    <name type="scientific">Lithocarpus litseifolius</name>
    <dbReference type="NCBI Taxonomy" id="425828"/>
    <lineage>
        <taxon>Eukaryota</taxon>
        <taxon>Viridiplantae</taxon>
        <taxon>Streptophyta</taxon>
        <taxon>Embryophyta</taxon>
        <taxon>Tracheophyta</taxon>
        <taxon>Spermatophyta</taxon>
        <taxon>Magnoliopsida</taxon>
        <taxon>eudicotyledons</taxon>
        <taxon>Gunneridae</taxon>
        <taxon>Pentapetalae</taxon>
        <taxon>rosids</taxon>
        <taxon>fabids</taxon>
        <taxon>Fagales</taxon>
        <taxon>Fagaceae</taxon>
        <taxon>Lithocarpus</taxon>
    </lineage>
</organism>
<dbReference type="SUPFAM" id="SSF56672">
    <property type="entry name" value="DNA/RNA polymerases"/>
    <property type="match status" value="1"/>
</dbReference>
<accession>A0AAW2BZU4</accession>
<feature type="domain" description="Reverse transcriptase zinc-binding" evidence="4">
    <location>
        <begin position="1265"/>
        <end position="1334"/>
    </location>
</feature>
<feature type="compositionally biased region" description="Polar residues" evidence="1">
    <location>
        <begin position="361"/>
        <end position="373"/>
    </location>
</feature>
<dbReference type="GO" id="GO:0004523">
    <property type="term" value="F:RNA-DNA hybrid ribonuclease activity"/>
    <property type="evidence" value="ECO:0007669"/>
    <property type="project" value="InterPro"/>
</dbReference>
<dbReference type="CDD" id="cd06222">
    <property type="entry name" value="RNase_H_like"/>
    <property type="match status" value="1"/>
</dbReference>
<evidence type="ECO:0000313" key="7">
    <source>
        <dbReference type="Proteomes" id="UP001459277"/>
    </source>
</evidence>
<keyword evidence="7" id="KW-1185">Reference proteome</keyword>
<dbReference type="EMBL" id="JAZDWU010000009">
    <property type="protein sequence ID" value="KAK9990370.1"/>
    <property type="molecule type" value="Genomic_DNA"/>
</dbReference>
<feature type="compositionally biased region" description="Polar residues" evidence="1">
    <location>
        <begin position="229"/>
        <end position="240"/>
    </location>
</feature>
<evidence type="ECO:0000313" key="6">
    <source>
        <dbReference type="EMBL" id="KAK9990370.1"/>
    </source>
</evidence>
<dbReference type="InterPro" id="IPR026960">
    <property type="entry name" value="RVT-Znf"/>
</dbReference>
<feature type="compositionally biased region" description="Polar residues" evidence="1">
    <location>
        <begin position="325"/>
        <end position="337"/>
    </location>
</feature>
<dbReference type="InterPro" id="IPR043502">
    <property type="entry name" value="DNA/RNA_pol_sf"/>
</dbReference>
<proteinExistence type="predicted"/>
<dbReference type="CDD" id="cd01650">
    <property type="entry name" value="RT_nLTR_like"/>
    <property type="match status" value="1"/>
</dbReference>
<protein>
    <recommendedName>
        <fullName evidence="8">Reverse transcriptase domain-containing protein</fullName>
    </recommendedName>
</protein>
<feature type="domain" description="RNase H type-1" evidence="3">
    <location>
        <begin position="1436"/>
        <end position="1528"/>
    </location>
</feature>
<evidence type="ECO:0008006" key="8">
    <source>
        <dbReference type="Google" id="ProtNLM"/>
    </source>
</evidence>
<dbReference type="GO" id="GO:0003676">
    <property type="term" value="F:nucleic acid binding"/>
    <property type="evidence" value="ECO:0007669"/>
    <property type="project" value="InterPro"/>
</dbReference>
<dbReference type="PANTHER" id="PTHR33116:SF86">
    <property type="entry name" value="REVERSE TRANSCRIPTASE DOMAIN-CONTAINING PROTEIN"/>
    <property type="match status" value="1"/>
</dbReference>
<dbReference type="PANTHER" id="PTHR33116">
    <property type="entry name" value="REVERSE TRANSCRIPTASE ZINC-BINDING DOMAIN-CONTAINING PROTEIN-RELATED-RELATED"/>
    <property type="match status" value="1"/>
</dbReference>
<comment type="caution">
    <text evidence="6">The sequence shown here is derived from an EMBL/GenBank/DDBJ whole genome shotgun (WGS) entry which is preliminary data.</text>
</comment>
<dbReference type="InterPro" id="IPR025558">
    <property type="entry name" value="DUF4283"/>
</dbReference>
<reference evidence="6 7" key="1">
    <citation type="submission" date="2024-01" db="EMBL/GenBank/DDBJ databases">
        <title>A telomere-to-telomere, gap-free genome of sweet tea (Lithocarpus litseifolius).</title>
        <authorList>
            <person name="Zhou J."/>
        </authorList>
    </citation>
    <scope>NUCLEOTIDE SEQUENCE [LARGE SCALE GENOMIC DNA]</scope>
    <source>
        <strain evidence="6">Zhou-2022a</strain>
        <tissue evidence="6">Leaf</tissue>
    </source>
</reference>
<feature type="region of interest" description="Disordered" evidence="1">
    <location>
        <begin position="182"/>
        <end position="276"/>
    </location>
</feature>
<evidence type="ECO:0000259" key="4">
    <source>
        <dbReference type="Pfam" id="PF13966"/>
    </source>
</evidence>
<feature type="domain" description="DUF4283" evidence="5">
    <location>
        <begin position="33"/>
        <end position="115"/>
    </location>
</feature>
<dbReference type="Pfam" id="PF13966">
    <property type="entry name" value="zf-RVT"/>
    <property type="match status" value="1"/>
</dbReference>
<feature type="region of interest" description="Disordered" evidence="1">
    <location>
        <begin position="347"/>
        <end position="386"/>
    </location>
</feature>
<dbReference type="InterPro" id="IPR036691">
    <property type="entry name" value="Endo/exonu/phosph_ase_sf"/>
</dbReference>
<dbReference type="InterPro" id="IPR036397">
    <property type="entry name" value="RNaseH_sf"/>
</dbReference>
<dbReference type="Pfam" id="PF13456">
    <property type="entry name" value="RVT_3"/>
    <property type="match status" value="1"/>
</dbReference>
<dbReference type="InterPro" id="IPR044730">
    <property type="entry name" value="RNase_H-like_dom_plant"/>
</dbReference>
<dbReference type="SUPFAM" id="SSF56219">
    <property type="entry name" value="DNase I-like"/>
    <property type="match status" value="1"/>
</dbReference>
<feature type="domain" description="Reverse transcriptase" evidence="2">
    <location>
        <begin position="759"/>
        <end position="926"/>
    </location>
</feature>
<dbReference type="Proteomes" id="UP001459277">
    <property type="component" value="Unassembled WGS sequence"/>
</dbReference>
<dbReference type="Gene3D" id="3.30.420.10">
    <property type="entry name" value="Ribonuclease H-like superfamily/Ribonuclease H"/>
    <property type="match status" value="1"/>
</dbReference>
<evidence type="ECO:0000259" key="3">
    <source>
        <dbReference type="Pfam" id="PF13456"/>
    </source>
</evidence>
<sequence>MDQFVLESLQHLRLTKEEEEDIALSTMSRSELIEECALSLLGKLLSDRHQNQKALKSTLKTTWKMGSELRIVDVGKDILQFKFTSKYQMEWVERNGPWNFDNNLLLLCQWEKGLSVSNISFTHSPFWVQVWGLPFENLSEEVGRDLGNSLGKYIETDKRSWLSEQAKFMRIRVDLPLNKTLRRGGGNLKESRASCGQNQDDDRRRSPSDGSGEKSTSVSARRADVESVQRVSSNFQNLRQRGQDVAPEKWGNSEGSSSKVEKNQENRYGAESSDLGAQLSKLPHKLHVEMDSGMGPSEAYSLAGFLNPSTNEAHKITSPLKANGDTPNPSKEPVTSISPKIETQPRVKVNLKRNAREKGKQTQISPTKTQVKLSGSKRPSRLDSPEETEEAVVVALHSYGLKRLGWRFNHTHLTTLMQQFQSSKTPIPGDSLDLRFFGPKFTWCNLQEGSNRVYLRLDRAFANSDWLNLFEDVRVHHQIESTSDHCILKIFDPRSSPPSRKRRFHFEAFWAKREDCHEIIEAAWNSNVSADTPEGTAVRLSRCAADLSVWNKEVIGNIPKQIQERRKRLNILAAQDQDGYHGAEINQIRKELNDLLDSEEMLWHQRSKIHWYKEGDKNTKFFHARASDRRRKNTILGLWSEDGRWCDDKESISATAIAYFQNIYTTSSPNCIEEITRAIPMRITSEMNEELIRAFTGEEVTKALHQIHPTKASGPDGMSAVFFHKYWSIVGTDITYMVLNVLNQNLPMTALNKTNIALIPKTANPSKMSEFRPISLCNVAYKLISKTLANRLKAILPTVITENLSAFTSDRLITDNVLVAFELLHYLNHKTDGKDSFMSVKLDMSKAFDRVEWGFVRGVMERLGFDGKWISLIMQCISSVSYSVLINGEAYGNITPTRGLRQGDPLSPGLFLLCAEGLSALIHQAARTQALHAASGQKVNADKSSVYLSPNTPNDVKEEILSILGPMQCSQPKKYLGLPSLIGKSKNQVFAEIKERVCKKLAGWKEKLLPIGGREVLIKSVAQAVPTYTMSCFQLPKSLCDDLERMMRNFWWGQRNQESKLVWVSWKKLCKSKLYGGIGFRNLQAFDLALLAKQGWRILSNPNSLLAKVYKAKYFPYDDILNAKLGSNPSYAWRSIYNSLEVIRKGTRWRVGNGKRIHIWEDKWLPTPSTHKVISTPRDFDDFPMVSSLIDANSKWWKPDLVKALFLQSEANEILKIPLSLNLPEDSLIWLGNRRGSFLVKSAYYVAKELVESEAAGASSSNHLASPFWKKIWQANAPPKIKIFAWRVCLDALPTMLNLRRRGLNTAGFCQICDKELESISHALFHCNHAKQTWSCWSDCPVNLYSPTCDFIDITSQIMEKGSSSDLGFLLMVAWSIWGNRNNAIHNDAGCPPSQVWEIAKRSLIDLTTSNLPDLPSLPSVSVHWSPPPPGFHKINVDGATNNNGNHSSIGVIIRDHTRATIGALNKSLPSAFPAPKTEAFALLQGVLFAMEMGSIRVIFESDDLALIQAVNSNENGGDLGHILQDIKA</sequence>
<dbReference type="InterPro" id="IPR000477">
    <property type="entry name" value="RT_dom"/>
</dbReference>